<protein>
    <submittedName>
        <fullName evidence="7">Carbohydrate ABC transporter substrate-binding protein, CUT1 family</fullName>
    </submittedName>
</protein>
<evidence type="ECO:0000313" key="7">
    <source>
        <dbReference type="EMBL" id="SDS28026.1"/>
    </source>
</evidence>
<keyword evidence="5" id="KW-0449">Lipoprotein</keyword>
<reference evidence="7 8" key="1">
    <citation type="submission" date="2016-10" db="EMBL/GenBank/DDBJ databases">
        <authorList>
            <person name="de Groot N.N."/>
        </authorList>
    </citation>
    <scope>NUCLEOTIDE SEQUENCE [LARGE SCALE GENOMIC DNA]</scope>
    <source>
        <strain evidence="7 8">DSM 21800</strain>
    </source>
</reference>
<evidence type="ECO:0000256" key="6">
    <source>
        <dbReference type="SAM" id="SignalP"/>
    </source>
</evidence>
<evidence type="ECO:0000313" key="8">
    <source>
        <dbReference type="Proteomes" id="UP000199103"/>
    </source>
</evidence>
<name>A0A1H1QXD8_9ACTN</name>
<proteinExistence type="predicted"/>
<evidence type="ECO:0000256" key="3">
    <source>
        <dbReference type="ARBA" id="ARBA00023136"/>
    </source>
</evidence>
<dbReference type="Proteomes" id="UP000199103">
    <property type="component" value="Chromosome I"/>
</dbReference>
<evidence type="ECO:0000256" key="1">
    <source>
        <dbReference type="ARBA" id="ARBA00022475"/>
    </source>
</evidence>
<accession>A0A1H1QXD8</accession>
<dbReference type="SUPFAM" id="SSF53850">
    <property type="entry name" value="Periplasmic binding protein-like II"/>
    <property type="match status" value="1"/>
</dbReference>
<dbReference type="Gene3D" id="3.40.190.10">
    <property type="entry name" value="Periplasmic binding protein-like II"/>
    <property type="match status" value="1"/>
</dbReference>
<feature type="chain" id="PRO_5009258186" evidence="6">
    <location>
        <begin position="24"/>
        <end position="427"/>
    </location>
</feature>
<keyword evidence="4" id="KW-0564">Palmitate</keyword>
<dbReference type="Pfam" id="PF01547">
    <property type="entry name" value="SBP_bac_1"/>
    <property type="match status" value="1"/>
</dbReference>
<evidence type="ECO:0000256" key="4">
    <source>
        <dbReference type="ARBA" id="ARBA00023139"/>
    </source>
</evidence>
<dbReference type="RefSeq" id="WP_157683266.1">
    <property type="nucleotide sequence ID" value="NZ_LT629772.1"/>
</dbReference>
<sequence length="427" mass="45400">MRRRQFIGSLAAASALGATTTLAGCGGSDSGSGSSGGKVQLTFRQFDPPTEIDGLTKAVQAWNKSHADIQVKIETLTGSDDYAQQFAREANSGSGPDVVQLGFVNVKDLAKPKILKPVSELAEKSQPDTPIDKFLALDINRFEEQTWALPWTVDTFALAYNSTTMKKAGMKPPTSWDELRDNAAEISKSGTAGFAFPGASSPTAGQWFAINYYLWSNGFTLIADNGGSWAPGATVEQFRSAMEYFNSLFTTKATPRSMIAVEAINDPQLISGVAGGTVAMTMMAPQTLRQARESSTKVVSAVMPDGLTDGNTHLGGRSLGINASSDHPEEAWEFVKYLNSAKAFEDIPQYPAATTVLNDLQAPDGEDGYQQQIPHSRSFARYTAGPVPVATLQKLTCAAFGSVYAGQKKPAQAATELVDGIASAIKG</sequence>
<feature type="signal peptide" evidence="6">
    <location>
        <begin position="1"/>
        <end position="23"/>
    </location>
</feature>
<dbReference type="AlphaFoldDB" id="A0A1H1QXD8"/>
<keyword evidence="3" id="KW-0472">Membrane</keyword>
<dbReference type="PANTHER" id="PTHR43649">
    <property type="entry name" value="ARABINOSE-BINDING PROTEIN-RELATED"/>
    <property type="match status" value="1"/>
</dbReference>
<organism evidence="7 8">
    <name type="scientific">Microlunatus soli</name>
    <dbReference type="NCBI Taxonomy" id="630515"/>
    <lineage>
        <taxon>Bacteria</taxon>
        <taxon>Bacillati</taxon>
        <taxon>Actinomycetota</taxon>
        <taxon>Actinomycetes</taxon>
        <taxon>Propionibacteriales</taxon>
        <taxon>Propionibacteriaceae</taxon>
        <taxon>Microlunatus</taxon>
    </lineage>
</organism>
<evidence type="ECO:0000256" key="5">
    <source>
        <dbReference type="ARBA" id="ARBA00023288"/>
    </source>
</evidence>
<dbReference type="STRING" id="630515.SAMN04489812_1424"/>
<evidence type="ECO:0000256" key="2">
    <source>
        <dbReference type="ARBA" id="ARBA00022729"/>
    </source>
</evidence>
<keyword evidence="8" id="KW-1185">Reference proteome</keyword>
<gene>
    <name evidence="7" type="ORF">SAMN04489812_1424</name>
</gene>
<dbReference type="InterPro" id="IPR006059">
    <property type="entry name" value="SBP"/>
</dbReference>
<keyword evidence="2 6" id="KW-0732">Signal</keyword>
<keyword evidence="1" id="KW-1003">Cell membrane</keyword>
<dbReference type="PANTHER" id="PTHR43649:SF33">
    <property type="entry name" value="POLYGALACTURONAN_RHAMNOGALACTURONAN-BINDING PROTEIN YTCQ"/>
    <property type="match status" value="1"/>
</dbReference>
<dbReference type="EMBL" id="LT629772">
    <property type="protein sequence ID" value="SDS28026.1"/>
    <property type="molecule type" value="Genomic_DNA"/>
</dbReference>
<dbReference type="InterPro" id="IPR050490">
    <property type="entry name" value="Bact_solute-bd_prot1"/>
</dbReference>
<dbReference type="OrthoDB" id="2510110at2"/>
<dbReference type="PROSITE" id="PS51257">
    <property type="entry name" value="PROKAR_LIPOPROTEIN"/>
    <property type="match status" value="1"/>
</dbReference>